<dbReference type="Gene3D" id="3.30.465.10">
    <property type="match status" value="2"/>
</dbReference>
<dbReference type="SMART" id="SM00906">
    <property type="entry name" value="Fungal_trans"/>
    <property type="match status" value="1"/>
</dbReference>
<evidence type="ECO:0000313" key="10">
    <source>
        <dbReference type="Proteomes" id="UP000051487"/>
    </source>
</evidence>
<dbReference type="InterPro" id="IPR007219">
    <property type="entry name" value="XnlR_reg_dom"/>
</dbReference>
<dbReference type="SUPFAM" id="SSF56176">
    <property type="entry name" value="FAD-binding/transporter-associated domain-like"/>
    <property type="match status" value="1"/>
</dbReference>
<evidence type="ECO:0000259" key="8">
    <source>
        <dbReference type="PROSITE" id="PS51387"/>
    </source>
</evidence>
<dbReference type="Proteomes" id="UP000051487">
    <property type="component" value="Unassembled WGS sequence"/>
</dbReference>
<dbReference type="Pfam" id="PF16916">
    <property type="entry name" value="ZT_dimer"/>
    <property type="match status" value="1"/>
</dbReference>
<evidence type="ECO:0000313" key="9">
    <source>
        <dbReference type="EMBL" id="GAQ05919.1"/>
    </source>
</evidence>
<keyword evidence="4" id="KW-0805">Transcription regulation</keyword>
<keyword evidence="5" id="KW-0804">Transcription</keyword>
<dbReference type="PANTHER" id="PTHR47338:SF19">
    <property type="entry name" value="ZN(II)2CYS6 TRANSCRIPTION FACTOR (EUROFUNG)"/>
    <property type="match status" value="1"/>
</dbReference>
<organism evidence="9 10">
    <name type="scientific">Aspergillus lentulus</name>
    <dbReference type="NCBI Taxonomy" id="293939"/>
    <lineage>
        <taxon>Eukaryota</taxon>
        <taxon>Fungi</taxon>
        <taxon>Dikarya</taxon>
        <taxon>Ascomycota</taxon>
        <taxon>Pezizomycotina</taxon>
        <taxon>Eurotiomycetes</taxon>
        <taxon>Eurotiomycetidae</taxon>
        <taxon>Eurotiales</taxon>
        <taxon>Aspergillaceae</taxon>
        <taxon>Aspergillus</taxon>
        <taxon>Aspergillus subgen. Fumigati</taxon>
    </lineage>
</organism>
<evidence type="ECO:0000256" key="6">
    <source>
        <dbReference type="ARBA" id="ARBA00023242"/>
    </source>
</evidence>
<dbReference type="Pfam" id="PF08031">
    <property type="entry name" value="BBE"/>
    <property type="match status" value="1"/>
</dbReference>
<dbReference type="GO" id="GO:0016491">
    <property type="term" value="F:oxidoreductase activity"/>
    <property type="evidence" value="ECO:0007669"/>
    <property type="project" value="InterPro"/>
</dbReference>
<feature type="region of interest" description="Disordered" evidence="7">
    <location>
        <begin position="1"/>
        <end position="30"/>
    </location>
</feature>
<feature type="domain" description="FAD-binding PCMH-type" evidence="8">
    <location>
        <begin position="915"/>
        <end position="1100"/>
    </location>
</feature>
<keyword evidence="6" id="KW-0539">Nucleus</keyword>
<dbReference type="PROSITE" id="PS51387">
    <property type="entry name" value="FAD_PCMH"/>
    <property type="match status" value="1"/>
</dbReference>
<feature type="compositionally biased region" description="Polar residues" evidence="7">
    <location>
        <begin position="513"/>
        <end position="526"/>
    </location>
</feature>
<evidence type="ECO:0000256" key="3">
    <source>
        <dbReference type="ARBA" id="ARBA00022723"/>
    </source>
</evidence>
<dbReference type="GO" id="GO:0008270">
    <property type="term" value="F:zinc ion binding"/>
    <property type="evidence" value="ECO:0007669"/>
    <property type="project" value="InterPro"/>
</dbReference>
<dbReference type="CDD" id="cd12148">
    <property type="entry name" value="fungal_TF_MHR"/>
    <property type="match status" value="1"/>
</dbReference>
<protein>
    <recommendedName>
        <fullName evidence="8">FAD-binding PCMH-type domain-containing protein</fullName>
    </recommendedName>
</protein>
<dbReference type="InterPro" id="IPR012951">
    <property type="entry name" value="BBE"/>
</dbReference>
<reference evidence="9 10" key="1">
    <citation type="submission" date="2015-11" db="EMBL/GenBank/DDBJ databases">
        <title>Aspergillus lentulus strain IFM 54703T.</title>
        <authorList>
            <person name="Kusuya Y."/>
            <person name="Sakai K."/>
            <person name="Kamei K."/>
            <person name="Takahashi H."/>
            <person name="Yaguchi T."/>
        </authorList>
    </citation>
    <scope>NUCLEOTIDE SEQUENCE [LARGE SCALE GENOMIC DNA]</scope>
    <source>
        <strain evidence="9 10">IFM 54703</strain>
    </source>
</reference>
<dbReference type="InterPro" id="IPR050815">
    <property type="entry name" value="TF_fung"/>
</dbReference>
<dbReference type="GO" id="GO:0005634">
    <property type="term" value="C:nucleus"/>
    <property type="evidence" value="ECO:0007669"/>
    <property type="project" value="UniProtKB-SubCell"/>
</dbReference>
<evidence type="ECO:0000256" key="7">
    <source>
        <dbReference type="SAM" id="MobiDB-lite"/>
    </source>
</evidence>
<dbReference type="GO" id="GO:0006351">
    <property type="term" value="P:DNA-templated transcription"/>
    <property type="evidence" value="ECO:0007669"/>
    <property type="project" value="InterPro"/>
</dbReference>
<comment type="subcellular location">
    <subcellularLocation>
        <location evidence="1">Nucleus</location>
    </subcellularLocation>
</comment>
<dbReference type="EMBL" id="BCLY01000005">
    <property type="protein sequence ID" value="GAQ05919.1"/>
    <property type="molecule type" value="Genomic_DNA"/>
</dbReference>
<name>A0AAN4PG50_ASPLE</name>
<dbReference type="InterPro" id="IPR027470">
    <property type="entry name" value="Cation_efflux_CTD"/>
</dbReference>
<evidence type="ECO:0000256" key="1">
    <source>
        <dbReference type="ARBA" id="ARBA00004123"/>
    </source>
</evidence>
<dbReference type="Pfam" id="PF04082">
    <property type="entry name" value="Fungal_trans"/>
    <property type="match status" value="1"/>
</dbReference>
<evidence type="ECO:0000256" key="4">
    <source>
        <dbReference type="ARBA" id="ARBA00023015"/>
    </source>
</evidence>
<dbReference type="GO" id="GO:0071949">
    <property type="term" value="F:FAD binding"/>
    <property type="evidence" value="ECO:0007669"/>
    <property type="project" value="InterPro"/>
</dbReference>
<comment type="similarity">
    <text evidence="2">Belongs to the oxygen-dependent FAD-linked oxidoreductase family.</text>
</comment>
<sequence length="1390" mass="154510">MSSLSTGETDRLPPLPPEPQPDRPSPWCAENPVEPLPSSTIIAACETYRKKFPVANFLHYPSLIAELSSNPASIDSVFIAALLSLCVRFMPDHHLEAAETYAEYARKQLAHRAFEAPSLYLAQSLVMITFYEWGSGRPYKAWMYSGMATYMIQSLLKTADDSMEHNPQDFQASQTQYEQLVRTYWCCFAQDCELSSGARQHFALSFRQISVPLPTSDQDFNFGRLSSHRLMPSDMSKHSPLSRNLTIDYGLTIVTRGFDIFVRILRFANESRRGRTLTFPQDPSSPRVVWQRLKEELDEWRFLQDVTVRYPATSAQAHVALGYGELFAYINLVYFMSILFLFRDQFLSSLKPHADLLHDLQPLSNIDESQAIRQLFEAAQNIGGILSALEVSGAPVITPYSGFSIFVAAHINMYGTVCPQRYPGGIERAEEEKRANLAYLERLSKYWPVGQNWWRTVQEANRFYEIARNNQMHVRDGAGHLTIAGTLDEYGDIRSVRARQEESQHILERENMPTATRNRNNHQALGSDSRHPGTAPIDAVPLSESHELEVEMLQWPFIDESWSLGFDTGFDTAWPSLGSVWYIALVDDGALTPAGIENPKLVLIVGCVGLALNLISGLFLHEHDHDHVESNTPGSSDNDLELSTSLSRLERRNSFSTRVLRPHVEHRHNVKSQAKKGHDLGMMGVLIHVLVRKSGTILLQSVPLGVDLEDVKHDLEAIPGVESVHELHIWQLNQEKALASVHLAVSDELIADFMDKAKIINECFHAYGIHSTTLQPEHVRPIPSDSRSIQGRETTELVVDGGVKKRRVVDPNSGSALAAPDSRRCRCQPDQPCWPSPQEWNALNRSIDGNLVAVQPVAAPCHINLNSTACQEVTAQWSNSVWRAAQPGALQWENWGAWPEHNESCYIETAPYMCTQGRISLYSAVVQNARHIQEAVRFAKRHNIRLAVKNSGHDFLGRSAAPNSLQILTNRMKGLQTVDDFVPKGAPKHKGEGPAVTLNAGISLQEMYAALGKQNRTVVGGTAHTVGPTGGYIQGGGHSFLSPWKGLASDNALEFSVVTAWGDLVTANAYQNSDLFWALRGGGGGTFGIVTQVTVRTFEEVPFVVTMMNITTAGGDPAFWTAVADFHAVLPAVTDARAGGYYFMVPNLPWENNQALSVLSFYLFHANTSNTAEVGQMYEPLMKKLNATAGVYTQYMTVPMPSFHETMTKFMLVGDSDATGSVALIFSRLFSKDLLTSKDGPTRLASTMSKFRYTPGEAVSGIVVGGGAVAQNAGKVDSALNPAWRKAVVHIVYTRSWSANATLAEQQAVIKNVTDVELPLLQGVEGADKMGAYVNEAFAYEPNFQESFWGRNYRRLYRIKQRWDPAGLFIARRMVSSEDWDEHGLCRVGK</sequence>
<dbReference type="InterPro" id="IPR016166">
    <property type="entry name" value="FAD-bd_PCMH"/>
</dbReference>
<comment type="caution">
    <text evidence="9">The sequence shown here is derived from an EMBL/GenBank/DDBJ whole genome shotgun (WGS) entry which is preliminary data.</text>
</comment>
<keyword evidence="3" id="KW-0479">Metal-binding</keyword>
<accession>A0AAN4PG50</accession>
<dbReference type="InterPro" id="IPR036318">
    <property type="entry name" value="FAD-bd_PCMH-like_sf"/>
</dbReference>
<evidence type="ECO:0000256" key="2">
    <source>
        <dbReference type="ARBA" id="ARBA00005466"/>
    </source>
</evidence>
<evidence type="ECO:0000256" key="5">
    <source>
        <dbReference type="ARBA" id="ARBA00023163"/>
    </source>
</evidence>
<gene>
    <name evidence="9" type="ORF">ALT_3240</name>
</gene>
<proteinExistence type="inferred from homology"/>
<feature type="compositionally biased region" description="Pro residues" evidence="7">
    <location>
        <begin position="13"/>
        <end position="24"/>
    </location>
</feature>
<dbReference type="InterPro" id="IPR006094">
    <property type="entry name" value="Oxid_FAD_bind_N"/>
</dbReference>
<dbReference type="InterPro" id="IPR016169">
    <property type="entry name" value="FAD-bd_PCMH_sub2"/>
</dbReference>
<feature type="region of interest" description="Disordered" evidence="7">
    <location>
        <begin position="509"/>
        <end position="534"/>
    </location>
</feature>
<dbReference type="PANTHER" id="PTHR47338">
    <property type="entry name" value="ZN(II)2CYS6 TRANSCRIPTION FACTOR (EUROFUNG)-RELATED"/>
    <property type="match status" value="1"/>
</dbReference>
<dbReference type="GO" id="GO:0000981">
    <property type="term" value="F:DNA-binding transcription factor activity, RNA polymerase II-specific"/>
    <property type="evidence" value="ECO:0007669"/>
    <property type="project" value="InterPro"/>
</dbReference>
<dbReference type="Pfam" id="PF01565">
    <property type="entry name" value="FAD_binding_4"/>
    <property type="match status" value="1"/>
</dbReference>
<dbReference type="GO" id="GO:0003677">
    <property type="term" value="F:DNA binding"/>
    <property type="evidence" value="ECO:0007669"/>
    <property type="project" value="InterPro"/>
</dbReference>